<dbReference type="PANTHER" id="PTHR10302:SF0">
    <property type="entry name" value="SINGLE-STRANDED DNA-BINDING PROTEIN, MITOCHONDRIAL"/>
    <property type="match status" value="1"/>
</dbReference>
<accession>A0AA88LBH4</accession>
<dbReference type="CDD" id="cd04496">
    <property type="entry name" value="SSB_OBF"/>
    <property type="match status" value="1"/>
</dbReference>
<dbReference type="GO" id="GO:0003697">
    <property type="term" value="F:single-stranded DNA binding"/>
    <property type="evidence" value="ECO:0007669"/>
    <property type="project" value="InterPro"/>
</dbReference>
<evidence type="ECO:0000256" key="2">
    <source>
        <dbReference type="PROSITE-ProRule" id="PRU00252"/>
    </source>
</evidence>
<dbReference type="GO" id="GO:0042645">
    <property type="term" value="C:mitochondrial nucleoid"/>
    <property type="evidence" value="ECO:0007669"/>
    <property type="project" value="TreeGrafter"/>
</dbReference>
<dbReference type="PANTHER" id="PTHR10302">
    <property type="entry name" value="SINGLE-STRANDED DNA-BINDING PROTEIN"/>
    <property type="match status" value="1"/>
</dbReference>
<dbReference type="InterPro" id="IPR000424">
    <property type="entry name" value="Primosome_PriB/ssb"/>
</dbReference>
<dbReference type="EMBL" id="JAVRJZ010000012">
    <property type="protein sequence ID" value="KAK2715305.1"/>
    <property type="molecule type" value="Genomic_DNA"/>
</dbReference>
<comment type="caution">
    <text evidence="3">The sequence shown here is derived from an EMBL/GenBank/DDBJ whole genome shotgun (WGS) entry which is preliminary data.</text>
</comment>
<dbReference type="PROSITE" id="PS50935">
    <property type="entry name" value="SSB"/>
    <property type="match status" value="1"/>
</dbReference>
<keyword evidence="4" id="KW-1185">Reference proteome</keyword>
<dbReference type="InterPro" id="IPR011344">
    <property type="entry name" value="ssDNA-bd"/>
</dbReference>
<proteinExistence type="predicted"/>
<name>A0AA88LBH4_ARTSF</name>
<dbReference type="SUPFAM" id="SSF50249">
    <property type="entry name" value="Nucleic acid-binding proteins"/>
    <property type="match status" value="1"/>
</dbReference>
<dbReference type="Proteomes" id="UP001187531">
    <property type="component" value="Unassembled WGS sequence"/>
</dbReference>
<dbReference type="GO" id="GO:0006264">
    <property type="term" value="P:mitochondrial DNA replication"/>
    <property type="evidence" value="ECO:0007669"/>
    <property type="project" value="TreeGrafter"/>
</dbReference>
<dbReference type="AlphaFoldDB" id="A0AA88LBH4"/>
<organism evidence="3 4">
    <name type="scientific">Artemia franciscana</name>
    <name type="common">Brine shrimp</name>
    <name type="synonym">Artemia sanfranciscana</name>
    <dbReference type="NCBI Taxonomy" id="6661"/>
    <lineage>
        <taxon>Eukaryota</taxon>
        <taxon>Metazoa</taxon>
        <taxon>Ecdysozoa</taxon>
        <taxon>Arthropoda</taxon>
        <taxon>Crustacea</taxon>
        <taxon>Branchiopoda</taxon>
        <taxon>Anostraca</taxon>
        <taxon>Artemiidae</taxon>
        <taxon>Artemia</taxon>
    </lineage>
</organism>
<dbReference type="NCBIfam" id="TIGR00621">
    <property type="entry name" value="ssb"/>
    <property type="match status" value="1"/>
</dbReference>
<gene>
    <name evidence="3" type="ORF">QYM36_010070</name>
</gene>
<evidence type="ECO:0000313" key="4">
    <source>
        <dbReference type="Proteomes" id="UP001187531"/>
    </source>
</evidence>
<protein>
    <recommendedName>
        <fullName evidence="5">Single-stranded DNA-binding protein, mitochondrial</fullName>
    </recommendedName>
</protein>
<sequence>MWSPRKLFHLNCVQPKKLFLLPNIASFHCSKISKQDESGENESNLKMAKEKTLNQVLLLGRCGSDPQKRGSESKPVILFPLATSTYFETNDGTQAVRTDWHRIAVFKIKLGENVVKYMKKGRRVMVQGKILYGEVKDPDGKTRQTTTIAADDVTYVDASRRTED</sequence>
<reference evidence="3" key="1">
    <citation type="submission" date="2023-07" db="EMBL/GenBank/DDBJ databases">
        <title>Chromosome-level genome assembly of Artemia franciscana.</title>
        <authorList>
            <person name="Jo E."/>
        </authorList>
    </citation>
    <scope>NUCLEOTIDE SEQUENCE</scope>
    <source>
        <tissue evidence="3">Whole body</tissue>
    </source>
</reference>
<dbReference type="Pfam" id="PF00436">
    <property type="entry name" value="SSB"/>
    <property type="match status" value="1"/>
</dbReference>
<evidence type="ECO:0000256" key="1">
    <source>
        <dbReference type="ARBA" id="ARBA00023125"/>
    </source>
</evidence>
<dbReference type="Gene3D" id="2.40.50.140">
    <property type="entry name" value="Nucleic acid-binding proteins"/>
    <property type="match status" value="1"/>
</dbReference>
<dbReference type="InterPro" id="IPR012340">
    <property type="entry name" value="NA-bd_OB-fold"/>
</dbReference>
<keyword evidence="1 2" id="KW-0238">DNA-binding</keyword>
<evidence type="ECO:0000313" key="3">
    <source>
        <dbReference type="EMBL" id="KAK2715305.1"/>
    </source>
</evidence>
<evidence type="ECO:0008006" key="5">
    <source>
        <dbReference type="Google" id="ProtNLM"/>
    </source>
</evidence>